<dbReference type="Proteomes" id="UP000887567">
    <property type="component" value="Unplaced"/>
</dbReference>
<dbReference type="AlphaFoldDB" id="A0A913WXY6"/>
<feature type="compositionally biased region" description="Polar residues" evidence="1">
    <location>
        <begin position="101"/>
        <end position="110"/>
    </location>
</feature>
<keyword evidence="2" id="KW-0732">Signal</keyword>
<dbReference type="GeneID" id="110234767"/>
<evidence type="ECO:0000256" key="2">
    <source>
        <dbReference type="SAM" id="SignalP"/>
    </source>
</evidence>
<dbReference type="EnsemblMetazoa" id="XM_021040158.2">
    <property type="protein sequence ID" value="XP_020895817.1"/>
    <property type="gene ID" value="LOC110234767"/>
</dbReference>
<keyword evidence="5" id="KW-1185">Reference proteome</keyword>
<evidence type="ECO:0000259" key="3">
    <source>
        <dbReference type="PROSITE" id="PS50948"/>
    </source>
</evidence>
<evidence type="ECO:0000256" key="1">
    <source>
        <dbReference type="SAM" id="MobiDB-lite"/>
    </source>
</evidence>
<dbReference type="OrthoDB" id="5983439at2759"/>
<accession>A0A913WXY6</accession>
<feature type="domain" description="Apple" evidence="3">
    <location>
        <begin position="23"/>
        <end position="103"/>
    </location>
</feature>
<feature type="region of interest" description="Disordered" evidence="1">
    <location>
        <begin position="85"/>
        <end position="110"/>
    </location>
</feature>
<proteinExistence type="predicted"/>
<reference evidence="4" key="1">
    <citation type="submission" date="2022-11" db="UniProtKB">
        <authorList>
            <consortium name="EnsemblMetazoa"/>
        </authorList>
    </citation>
    <scope>IDENTIFICATION</scope>
</reference>
<dbReference type="RefSeq" id="XP_020895817.1">
    <property type="nucleotide sequence ID" value="XM_021040158.2"/>
</dbReference>
<name>A0A913WXY6_EXADI</name>
<dbReference type="InterPro" id="IPR003609">
    <property type="entry name" value="Pan_app"/>
</dbReference>
<organism evidence="4 5">
    <name type="scientific">Exaiptasia diaphana</name>
    <name type="common">Tropical sea anemone</name>
    <name type="synonym">Aiptasia pulchella</name>
    <dbReference type="NCBI Taxonomy" id="2652724"/>
    <lineage>
        <taxon>Eukaryota</taxon>
        <taxon>Metazoa</taxon>
        <taxon>Cnidaria</taxon>
        <taxon>Anthozoa</taxon>
        <taxon>Hexacorallia</taxon>
        <taxon>Actiniaria</taxon>
        <taxon>Aiptasiidae</taxon>
        <taxon>Exaiptasia</taxon>
    </lineage>
</organism>
<dbReference type="OMA" id="ESAKEWV"/>
<sequence length="321" mass="35113">MKSFILYYGTLCSLFALKVQASCNSFPTIPGVAMTGSLLKAYKVPTLYECYSECNSSNYSTKCRSINYFLRDSLCHHNRLKVSDKPENKMQHSDSIYADNPNATGNVTSTSSSESAKEWVLIARFSNIDTKNWMAYNGEWWYDITTDQGDKTSTVGSLDMITSAFWTQKGREIKITRTDDPTHTPLLVTTSNCLGDMTFREKISSYGNFRNGAVWSSEKCLGNCAVTYGGKYQSTVGFSQSSCDGDVLTRNKIGFWCDYGAGDGAVISIGGVGSACGRADHGLAVTEENAGKFGTSAGCDFGDYGTSSCQKQSYALNLWVQ</sequence>
<dbReference type="KEGG" id="epa:110234767"/>
<dbReference type="Gene3D" id="3.50.4.10">
    <property type="entry name" value="Hepatocyte Growth Factor"/>
    <property type="match status" value="1"/>
</dbReference>
<dbReference type="SUPFAM" id="SSF57414">
    <property type="entry name" value="Hairpin loop containing domain-like"/>
    <property type="match status" value="1"/>
</dbReference>
<dbReference type="Pfam" id="PF00024">
    <property type="entry name" value="PAN_1"/>
    <property type="match status" value="1"/>
</dbReference>
<dbReference type="PROSITE" id="PS50948">
    <property type="entry name" value="PAN"/>
    <property type="match status" value="1"/>
</dbReference>
<evidence type="ECO:0000313" key="5">
    <source>
        <dbReference type="Proteomes" id="UP000887567"/>
    </source>
</evidence>
<feature type="signal peptide" evidence="2">
    <location>
        <begin position="1"/>
        <end position="21"/>
    </location>
</feature>
<protein>
    <recommendedName>
        <fullName evidence="3">Apple domain-containing protein</fullName>
    </recommendedName>
</protein>
<feature type="chain" id="PRO_5037250621" description="Apple domain-containing protein" evidence="2">
    <location>
        <begin position="22"/>
        <end position="321"/>
    </location>
</feature>
<evidence type="ECO:0000313" key="4">
    <source>
        <dbReference type="EnsemblMetazoa" id="XP_020895817.1"/>
    </source>
</evidence>